<evidence type="ECO:0000313" key="1">
    <source>
        <dbReference type="EMBL" id="DAF86182.1"/>
    </source>
</evidence>
<sequence length="192" mass="22353">MRSGVRGDSREERMLTIHVVGDELYDEDRNEFINGFEGDLELEHSLVALSKWESKWHIPYIGNEKLTEEQVLDYIKCMTLNDVDPVVYSHLSMDNVKRIREYIEDSMTATTFVEAEGSSPSRNTITSELVYYWMVALQIPFECQHWHLHRLLTLIRVCNVKNQPDKKMSTAATLRQNQALNAARRAKYKSRG</sequence>
<accession>A0A8S5TVF3</accession>
<reference evidence="1" key="1">
    <citation type="journal article" date="2021" name="Proc. Natl. Acad. Sci. U.S.A.">
        <title>A Catalog of Tens of Thousands of Viruses from Human Metagenomes Reveals Hidden Associations with Chronic Diseases.</title>
        <authorList>
            <person name="Tisza M.J."/>
            <person name="Buck C.B."/>
        </authorList>
    </citation>
    <scope>NUCLEOTIDE SEQUENCE</scope>
    <source>
        <strain evidence="1">Ctuk37</strain>
    </source>
</reference>
<dbReference type="EMBL" id="BK015940">
    <property type="protein sequence ID" value="DAF86182.1"/>
    <property type="molecule type" value="Genomic_DNA"/>
</dbReference>
<protein>
    <submittedName>
        <fullName evidence="1">Uncharacterized protein</fullName>
    </submittedName>
</protein>
<organism evidence="1">
    <name type="scientific">Siphoviridae sp. ctuk37</name>
    <dbReference type="NCBI Taxonomy" id="2825715"/>
    <lineage>
        <taxon>Viruses</taxon>
        <taxon>Duplodnaviria</taxon>
        <taxon>Heunggongvirae</taxon>
        <taxon>Uroviricota</taxon>
        <taxon>Caudoviricetes</taxon>
    </lineage>
</organism>
<proteinExistence type="predicted"/>
<name>A0A8S5TVF3_9CAUD</name>